<evidence type="ECO:0000313" key="8">
    <source>
        <dbReference type="EMBL" id="MDN4173051.1"/>
    </source>
</evidence>
<dbReference type="SUPFAM" id="SSF51306">
    <property type="entry name" value="LexA/Signal peptidase"/>
    <property type="match status" value="1"/>
</dbReference>
<evidence type="ECO:0000256" key="6">
    <source>
        <dbReference type="RuleBase" id="RU362042"/>
    </source>
</evidence>
<comment type="catalytic activity">
    <reaction evidence="1 6">
        <text>Cleavage of hydrophobic, N-terminal signal or leader sequences from secreted and periplasmic proteins.</text>
        <dbReference type="EC" id="3.4.21.89"/>
    </reaction>
</comment>
<comment type="similarity">
    <text evidence="3 6">Belongs to the peptidase S26 family.</text>
</comment>
<evidence type="ECO:0000256" key="1">
    <source>
        <dbReference type="ARBA" id="ARBA00000677"/>
    </source>
</evidence>
<dbReference type="InterPro" id="IPR036286">
    <property type="entry name" value="LexA/Signal_pep-like_sf"/>
</dbReference>
<dbReference type="EMBL" id="JAUHJQ010000002">
    <property type="protein sequence ID" value="MDN4173051.1"/>
    <property type="molecule type" value="Genomic_DNA"/>
</dbReference>
<dbReference type="GO" id="GO:0009003">
    <property type="term" value="F:signal peptidase activity"/>
    <property type="evidence" value="ECO:0007669"/>
    <property type="project" value="UniProtKB-EC"/>
</dbReference>
<dbReference type="EC" id="3.4.21.89" evidence="4 6"/>
<feature type="transmembrane region" description="Helical" evidence="6">
    <location>
        <begin position="24"/>
        <end position="47"/>
    </location>
</feature>
<dbReference type="PANTHER" id="PTHR43390:SF1">
    <property type="entry name" value="CHLOROPLAST PROCESSING PEPTIDASE"/>
    <property type="match status" value="1"/>
</dbReference>
<feature type="domain" description="Peptidase S26" evidence="7">
    <location>
        <begin position="23"/>
        <end position="225"/>
    </location>
</feature>
<protein>
    <recommendedName>
        <fullName evidence="4 6">Signal peptidase I</fullName>
        <ecNumber evidence="4 6">3.4.21.89</ecNumber>
    </recommendedName>
</protein>
<comment type="caution">
    <text evidence="8">The sequence shown here is derived from an EMBL/GenBank/DDBJ whole genome shotgun (WGS) entry which is preliminary data.</text>
</comment>
<evidence type="ECO:0000256" key="3">
    <source>
        <dbReference type="ARBA" id="ARBA00009370"/>
    </source>
</evidence>
<keyword evidence="5 6" id="KW-0378">Hydrolase</keyword>
<organism evidence="8 9">
    <name type="scientific">Nocardioides oceani</name>
    <dbReference type="NCBI Taxonomy" id="3058369"/>
    <lineage>
        <taxon>Bacteria</taxon>
        <taxon>Bacillati</taxon>
        <taxon>Actinomycetota</taxon>
        <taxon>Actinomycetes</taxon>
        <taxon>Propionibacteriales</taxon>
        <taxon>Nocardioidaceae</taxon>
        <taxon>Nocardioides</taxon>
    </lineage>
</organism>
<keyword evidence="6" id="KW-0645">Protease</keyword>
<dbReference type="PANTHER" id="PTHR43390">
    <property type="entry name" value="SIGNAL PEPTIDASE I"/>
    <property type="match status" value="1"/>
</dbReference>
<evidence type="ECO:0000313" key="9">
    <source>
        <dbReference type="Proteomes" id="UP001168620"/>
    </source>
</evidence>
<sequence length="249" mass="26915">MAPDPSPDRPTGRRRRRRPLWQEGLVLLVVAVLLAVVVKSLFVQAFYIPSESMEPGLVEDDRILVQKVSYWFDGEPERGDVVVFEDPGSWLEPGATGRTTAVGRVLGWVGLRPVGGHLVKRVIGVAGDTIVCCDDQGRLAVNGRPLEEDAYVRDAATVACRGPQVPSCSWTAGPVPEGSLFVMGDNRERSADSSRHLCLPGTTDCSDDPYVPVGNVVGKVFLLAWPADRIDRLTRPGTFADVPEPATGS</sequence>
<keyword evidence="6" id="KW-1133">Transmembrane helix</keyword>
<evidence type="ECO:0000259" key="7">
    <source>
        <dbReference type="Pfam" id="PF10502"/>
    </source>
</evidence>
<accession>A0ABT8FEP0</accession>
<reference evidence="8" key="1">
    <citation type="submission" date="2023-06" db="EMBL/GenBank/DDBJ databases">
        <title>Draft genome sequence of Nocardioides sp. SOB77.</title>
        <authorList>
            <person name="Zhang G."/>
        </authorList>
    </citation>
    <scope>NUCLEOTIDE SEQUENCE</scope>
    <source>
        <strain evidence="8">SOB77</strain>
    </source>
</reference>
<name>A0ABT8FEP0_9ACTN</name>
<evidence type="ECO:0000256" key="5">
    <source>
        <dbReference type="ARBA" id="ARBA00022801"/>
    </source>
</evidence>
<dbReference type="InterPro" id="IPR019758">
    <property type="entry name" value="Pept_S26A_signal_pept_1_CS"/>
</dbReference>
<evidence type="ECO:0000256" key="2">
    <source>
        <dbReference type="ARBA" id="ARBA00004401"/>
    </source>
</evidence>
<dbReference type="RefSeq" id="WP_300952109.1">
    <property type="nucleotide sequence ID" value="NZ_JAUHJQ010000002.1"/>
</dbReference>
<keyword evidence="6" id="KW-0812">Transmembrane</keyword>
<dbReference type="PROSITE" id="PS00761">
    <property type="entry name" value="SPASE_I_3"/>
    <property type="match status" value="1"/>
</dbReference>
<proteinExistence type="inferred from homology"/>
<dbReference type="PRINTS" id="PR00727">
    <property type="entry name" value="LEADERPTASE"/>
</dbReference>
<dbReference type="CDD" id="cd06530">
    <property type="entry name" value="S26_SPase_I"/>
    <property type="match status" value="1"/>
</dbReference>
<keyword evidence="6" id="KW-0472">Membrane</keyword>
<keyword evidence="9" id="KW-1185">Reference proteome</keyword>
<evidence type="ECO:0000256" key="4">
    <source>
        <dbReference type="ARBA" id="ARBA00013208"/>
    </source>
</evidence>
<dbReference type="InterPro" id="IPR019533">
    <property type="entry name" value="Peptidase_S26"/>
</dbReference>
<dbReference type="Pfam" id="PF10502">
    <property type="entry name" value="Peptidase_S26"/>
    <property type="match status" value="1"/>
</dbReference>
<dbReference type="NCBIfam" id="TIGR02227">
    <property type="entry name" value="sigpep_I_bact"/>
    <property type="match status" value="1"/>
</dbReference>
<dbReference type="Proteomes" id="UP001168620">
    <property type="component" value="Unassembled WGS sequence"/>
</dbReference>
<dbReference type="Gene3D" id="2.10.109.10">
    <property type="entry name" value="Umud Fragment, subunit A"/>
    <property type="match status" value="1"/>
</dbReference>
<dbReference type="InterPro" id="IPR000223">
    <property type="entry name" value="Pept_S26A_signal_pept_1"/>
</dbReference>
<gene>
    <name evidence="8" type="primary">lepB</name>
    <name evidence="8" type="ORF">QWY28_08870</name>
</gene>
<comment type="subcellular location">
    <subcellularLocation>
        <location evidence="2">Cell membrane</location>
        <topology evidence="2">Single-pass type II membrane protein</topology>
    </subcellularLocation>
    <subcellularLocation>
        <location evidence="6">Membrane</location>
        <topology evidence="6">Single-pass type II membrane protein</topology>
    </subcellularLocation>
</comment>